<sequence>MIKEGKNISGAAKETKLTDHPYVGHAQGVIGILTKGRVTRKDYAKQAIAAALIHLENPDLY</sequence>
<name>A0A1G2BY51_9BACT</name>
<gene>
    <name evidence="3" type="ORF">A3H70_05725</name>
</gene>
<dbReference type="SUPFAM" id="SSF52972">
    <property type="entry name" value="ITPase-like"/>
    <property type="match status" value="1"/>
</dbReference>
<protein>
    <recommendedName>
        <fullName evidence="2">Non-canonical purine NTP phosphatase/PRRC1 domain-containing protein</fullName>
    </recommendedName>
</protein>
<keyword evidence="1" id="KW-0378">Hydrolase</keyword>
<dbReference type="Pfam" id="PF01931">
    <property type="entry name" value="NTPase_I-T"/>
    <property type="match status" value="1"/>
</dbReference>
<evidence type="ECO:0000313" key="4">
    <source>
        <dbReference type="Proteomes" id="UP000178109"/>
    </source>
</evidence>
<dbReference type="EMBL" id="MHKO01000004">
    <property type="protein sequence ID" value="OGY93137.1"/>
    <property type="molecule type" value="Genomic_DNA"/>
</dbReference>
<dbReference type="InterPro" id="IPR029001">
    <property type="entry name" value="ITPase-like_fam"/>
</dbReference>
<dbReference type="GO" id="GO:0016787">
    <property type="term" value="F:hydrolase activity"/>
    <property type="evidence" value="ECO:0007669"/>
    <property type="project" value="UniProtKB-KW"/>
</dbReference>
<comment type="caution">
    <text evidence="3">The sequence shown here is derived from an EMBL/GenBank/DDBJ whole genome shotgun (WGS) entry which is preliminary data.</text>
</comment>
<dbReference type="InterPro" id="IPR026533">
    <property type="entry name" value="NTPase/PRRC1"/>
</dbReference>
<organism evidence="3 4">
    <name type="scientific">Candidatus Komeilibacteria bacterium RIFCSPLOWO2_02_FULL_48_11</name>
    <dbReference type="NCBI Taxonomy" id="1798553"/>
    <lineage>
        <taxon>Bacteria</taxon>
        <taxon>Candidatus Komeiliibacteriota</taxon>
    </lineage>
</organism>
<reference evidence="3 4" key="1">
    <citation type="journal article" date="2016" name="Nat. Commun.">
        <title>Thousands of microbial genomes shed light on interconnected biogeochemical processes in an aquifer system.</title>
        <authorList>
            <person name="Anantharaman K."/>
            <person name="Brown C.T."/>
            <person name="Hug L.A."/>
            <person name="Sharon I."/>
            <person name="Castelle C.J."/>
            <person name="Probst A.J."/>
            <person name="Thomas B.C."/>
            <person name="Singh A."/>
            <person name="Wilkins M.J."/>
            <person name="Karaoz U."/>
            <person name="Brodie E.L."/>
            <person name="Williams K.H."/>
            <person name="Hubbard S.S."/>
            <person name="Banfield J.F."/>
        </authorList>
    </citation>
    <scope>NUCLEOTIDE SEQUENCE [LARGE SCALE GENOMIC DNA]</scope>
</reference>
<dbReference type="Gene3D" id="3.90.950.10">
    <property type="match status" value="1"/>
</dbReference>
<dbReference type="STRING" id="1798553.A3H70_05725"/>
<evidence type="ECO:0000259" key="2">
    <source>
        <dbReference type="Pfam" id="PF01931"/>
    </source>
</evidence>
<feature type="domain" description="Non-canonical purine NTP phosphatase/PRRC1" evidence="2">
    <location>
        <begin position="2"/>
        <end position="54"/>
    </location>
</feature>
<dbReference type="AlphaFoldDB" id="A0A1G2BY51"/>
<accession>A0A1G2BY51</accession>
<dbReference type="Proteomes" id="UP000178109">
    <property type="component" value="Unassembled WGS sequence"/>
</dbReference>
<proteinExistence type="predicted"/>
<evidence type="ECO:0000256" key="1">
    <source>
        <dbReference type="ARBA" id="ARBA00022801"/>
    </source>
</evidence>
<evidence type="ECO:0000313" key="3">
    <source>
        <dbReference type="EMBL" id="OGY93137.1"/>
    </source>
</evidence>